<feature type="transmembrane region" description="Helical" evidence="1">
    <location>
        <begin position="39"/>
        <end position="58"/>
    </location>
</feature>
<feature type="transmembrane region" description="Helical" evidence="1">
    <location>
        <begin position="12"/>
        <end position="27"/>
    </location>
</feature>
<dbReference type="Gene3D" id="2.60.120.430">
    <property type="entry name" value="Galactose-binding lectin"/>
    <property type="match status" value="1"/>
</dbReference>
<name>A0A5K7YYA2_9BACT</name>
<dbReference type="InterPro" id="IPR008979">
    <property type="entry name" value="Galactose-bd-like_sf"/>
</dbReference>
<dbReference type="Proteomes" id="UP000427769">
    <property type="component" value="Chromosome"/>
</dbReference>
<organism evidence="2 3">
    <name type="scientific">Desulfosarcina widdelii</name>
    <dbReference type="NCBI Taxonomy" id="947919"/>
    <lineage>
        <taxon>Bacteria</taxon>
        <taxon>Pseudomonadati</taxon>
        <taxon>Thermodesulfobacteriota</taxon>
        <taxon>Desulfobacteria</taxon>
        <taxon>Desulfobacterales</taxon>
        <taxon>Desulfosarcinaceae</taxon>
        <taxon>Desulfosarcina</taxon>
    </lineage>
</organism>
<protein>
    <submittedName>
        <fullName evidence="2">Uncharacterized protein</fullName>
    </submittedName>
</protein>
<keyword evidence="3" id="KW-1185">Reference proteome</keyword>
<dbReference type="SUPFAM" id="SSF49785">
    <property type="entry name" value="Galactose-binding domain-like"/>
    <property type="match status" value="1"/>
</dbReference>
<gene>
    <name evidence="2" type="ORF">DSCW_04260</name>
</gene>
<dbReference type="EMBL" id="AP021875">
    <property type="protein sequence ID" value="BBO73009.1"/>
    <property type="molecule type" value="Genomic_DNA"/>
</dbReference>
<evidence type="ECO:0000313" key="3">
    <source>
        <dbReference type="Proteomes" id="UP000427769"/>
    </source>
</evidence>
<proteinExistence type="predicted"/>
<keyword evidence="1" id="KW-0812">Transmembrane</keyword>
<keyword evidence="1" id="KW-1133">Transmembrane helix</keyword>
<evidence type="ECO:0000313" key="2">
    <source>
        <dbReference type="EMBL" id="BBO73009.1"/>
    </source>
</evidence>
<dbReference type="KEGG" id="dwd:DSCW_04260"/>
<sequence length="312" mass="35722">MVSQVKKHRHILILAMALLTVLFFIGGPDYHSSRSFKHFWNLGHILYFSLFPFLIVSFECFRKQKPITQVSIIILAALLLGILVELGQSAFSRTPDTGDLFRNLIGAGVALCFLLPVRKGFPSKLLRLLQLILIILIGLQIRPIAVALIDEQHARNEFPVLSDFQSAQLDRWEGGGAISIEKDIGSRGNRAMRADLDTQLYSGFTLKYFPRNWKGYQWFQFRIYNPSEEVIRITCRIHDKLHTQGPQLYADRFNRTQSIPVGWHTITIPLDDVRMAPAGREMDISQIYAVGFFATQLPHPRTIYIDDVRLIK</sequence>
<keyword evidence="1" id="KW-0472">Membrane</keyword>
<dbReference type="AlphaFoldDB" id="A0A5K7YYA2"/>
<feature type="transmembrane region" description="Helical" evidence="1">
    <location>
        <begin position="100"/>
        <end position="117"/>
    </location>
</feature>
<feature type="transmembrane region" description="Helical" evidence="1">
    <location>
        <begin position="70"/>
        <end position="88"/>
    </location>
</feature>
<accession>A0A5K7YYA2</accession>
<feature type="transmembrane region" description="Helical" evidence="1">
    <location>
        <begin position="129"/>
        <end position="149"/>
    </location>
</feature>
<reference evidence="2 3" key="1">
    <citation type="submission" date="2019-11" db="EMBL/GenBank/DDBJ databases">
        <title>Comparative genomics of hydrocarbon-degrading Desulfosarcina strains.</title>
        <authorList>
            <person name="Watanabe M."/>
            <person name="Kojima H."/>
            <person name="Fukui M."/>
        </authorList>
    </citation>
    <scope>NUCLEOTIDE SEQUENCE [LARGE SCALE GENOMIC DNA]</scope>
    <source>
        <strain evidence="2 3">PP31</strain>
    </source>
</reference>
<evidence type="ECO:0000256" key="1">
    <source>
        <dbReference type="SAM" id="Phobius"/>
    </source>
</evidence>